<reference evidence="10 11" key="1">
    <citation type="journal article" date="2012" name="Eukaryot. Cell">
        <title>Draft genome sequence of CBS 2479, the standard type strain of Trichosporon asahii.</title>
        <authorList>
            <person name="Yang R.Y."/>
            <person name="Li H.T."/>
            <person name="Zhu H."/>
            <person name="Zhou G.P."/>
            <person name="Wang M."/>
            <person name="Wang L."/>
        </authorList>
    </citation>
    <scope>NUCLEOTIDE SEQUENCE [LARGE SCALE GENOMIC DNA]</scope>
    <source>
        <strain evidence="11">ATCC 90039 / CBS 2479 / JCM 2466 / KCTC 7840 / NCYC 2677 / UAMH 7654</strain>
    </source>
</reference>
<evidence type="ECO:0000256" key="2">
    <source>
        <dbReference type="ARBA" id="ARBA00004604"/>
    </source>
</evidence>
<evidence type="ECO:0000256" key="1">
    <source>
        <dbReference type="ARBA" id="ARBA00002475"/>
    </source>
</evidence>
<evidence type="ECO:0000259" key="9">
    <source>
        <dbReference type="PROSITE" id="PS50102"/>
    </source>
</evidence>
<evidence type="ECO:0000313" key="11">
    <source>
        <dbReference type="Proteomes" id="UP000002748"/>
    </source>
</evidence>
<evidence type="ECO:0000256" key="6">
    <source>
        <dbReference type="ARBA" id="ARBA00023242"/>
    </source>
</evidence>
<evidence type="ECO:0000256" key="5">
    <source>
        <dbReference type="ARBA" id="ARBA00022884"/>
    </source>
</evidence>
<accession>J6F0V3</accession>
<evidence type="ECO:0000256" key="7">
    <source>
        <dbReference type="PROSITE-ProRule" id="PRU00176"/>
    </source>
</evidence>
<dbReference type="SUPFAM" id="SSF54928">
    <property type="entry name" value="RNA-binding domain, RBD"/>
    <property type="match status" value="1"/>
</dbReference>
<comment type="similarity">
    <text evidence="3">Belongs to the RRM RBM34 family.</text>
</comment>
<dbReference type="InterPro" id="IPR035979">
    <property type="entry name" value="RBD_domain_sf"/>
</dbReference>
<dbReference type="EMBL" id="ALBS01000191">
    <property type="protein sequence ID" value="EJT48792.1"/>
    <property type="molecule type" value="Genomic_DNA"/>
</dbReference>
<dbReference type="PROSITE" id="PS50102">
    <property type="entry name" value="RRM"/>
    <property type="match status" value="1"/>
</dbReference>
<dbReference type="VEuPathDB" id="FungiDB:A1Q1_02212"/>
<evidence type="ECO:0000256" key="3">
    <source>
        <dbReference type="ARBA" id="ARBA00007077"/>
    </source>
</evidence>
<dbReference type="GO" id="GO:0000463">
    <property type="term" value="P:maturation of LSU-rRNA from tricistronic rRNA transcript (SSU-rRNA, 5.8S rRNA, LSU-rRNA)"/>
    <property type="evidence" value="ECO:0007669"/>
    <property type="project" value="TreeGrafter"/>
</dbReference>
<dbReference type="GeneID" id="25985726"/>
<keyword evidence="6" id="KW-0539">Nucleus</keyword>
<dbReference type="InterPro" id="IPR034228">
    <property type="entry name" value="Nop6_RRM"/>
</dbReference>
<comment type="caution">
    <text evidence="10">The sequence shown here is derived from an EMBL/GenBank/DDBJ whole genome shotgun (WGS) entry which is preliminary data.</text>
</comment>
<feature type="compositionally biased region" description="Basic and acidic residues" evidence="8">
    <location>
        <begin position="214"/>
        <end position="250"/>
    </location>
</feature>
<feature type="compositionally biased region" description="Acidic residues" evidence="8">
    <location>
        <begin position="30"/>
        <end position="40"/>
    </location>
</feature>
<organism evidence="10 11">
    <name type="scientific">Trichosporon asahii var. asahii (strain ATCC 90039 / CBS 2479 / JCM 2466 / KCTC 7840 / NBRC 103889/ NCYC 2677 / UAMH 7654)</name>
    <name type="common">Yeast</name>
    <dbReference type="NCBI Taxonomy" id="1186058"/>
    <lineage>
        <taxon>Eukaryota</taxon>
        <taxon>Fungi</taxon>
        <taxon>Dikarya</taxon>
        <taxon>Basidiomycota</taxon>
        <taxon>Agaricomycotina</taxon>
        <taxon>Tremellomycetes</taxon>
        <taxon>Trichosporonales</taxon>
        <taxon>Trichosporonaceae</taxon>
        <taxon>Trichosporon</taxon>
    </lineage>
</organism>
<dbReference type="SMART" id="SM00360">
    <property type="entry name" value="RRM"/>
    <property type="match status" value="1"/>
</dbReference>
<dbReference type="PANTHER" id="PTHR23236:SF25">
    <property type="entry name" value="RNA-BINDING PROTEIN 34"/>
    <property type="match status" value="1"/>
</dbReference>
<name>J6F0V3_TRIAS</name>
<evidence type="ECO:0000256" key="4">
    <source>
        <dbReference type="ARBA" id="ARBA00015520"/>
    </source>
</evidence>
<comment type="function">
    <text evidence="1">Involved in pre-25S rRNA processing.</text>
</comment>
<feature type="compositionally biased region" description="Basic and acidic residues" evidence="8">
    <location>
        <begin position="74"/>
        <end position="88"/>
    </location>
</feature>
<feature type="domain" description="RRM" evidence="9">
    <location>
        <begin position="131"/>
        <end position="226"/>
    </location>
</feature>
<dbReference type="GO" id="GO:0005730">
    <property type="term" value="C:nucleolus"/>
    <property type="evidence" value="ECO:0007669"/>
    <property type="project" value="UniProtKB-SubCell"/>
</dbReference>
<dbReference type="AlphaFoldDB" id="J6F0V3"/>
<dbReference type="GO" id="GO:0019843">
    <property type="term" value="F:rRNA binding"/>
    <property type="evidence" value="ECO:0007669"/>
    <property type="project" value="TreeGrafter"/>
</dbReference>
<feature type="region of interest" description="Disordered" evidence="8">
    <location>
        <begin position="1"/>
        <end position="123"/>
    </location>
</feature>
<dbReference type="RefSeq" id="XP_014180632.1">
    <property type="nucleotide sequence ID" value="XM_014325157.1"/>
</dbReference>
<proteinExistence type="inferred from homology"/>
<evidence type="ECO:0000256" key="8">
    <source>
        <dbReference type="SAM" id="MobiDB-lite"/>
    </source>
</evidence>
<comment type="subcellular location">
    <subcellularLocation>
        <location evidence="2">Nucleus</location>
        <location evidence="2">Nucleolus</location>
    </subcellularLocation>
</comment>
<dbReference type="OrthoDB" id="167718at2759"/>
<dbReference type="PANTHER" id="PTHR23236">
    <property type="entry name" value="EUKARYOTIC TRANSLATION INITIATION FACTOR 4B/4H"/>
    <property type="match status" value="1"/>
</dbReference>
<dbReference type="KEGG" id="tasa:A1Q1_02212"/>
<feature type="compositionally biased region" description="Low complexity" evidence="8">
    <location>
        <begin position="41"/>
        <end position="53"/>
    </location>
</feature>
<dbReference type="InterPro" id="IPR000504">
    <property type="entry name" value="RRM_dom"/>
</dbReference>
<protein>
    <recommendedName>
        <fullName evidence="4">Nucleolar protein 12</fullName>
    </recommendedName>
</protein>
<dbReference type="Gene3D" id="3.30.70.330">
    <property type="match status" value="1"/>
</dbReference>
<feature type="compositionally biased region" description="Gly residues" evidence="8">
    <location>
        <begin position="274"/>
        <end position="289"/>
    </location>
</feature>
<dbReference type="Pfam" id="PF00076">
    <property type="entry name" value="RRM_1"/>
    <property type="match status" value="1"/>
</dbReference>
<gene>
    <name evidence="10" type="ORF">A1Q1_02212</name>
</gene>
<keyword evidence="5 7" id="KW-0694">RNA-binding</keyword>
<feature type="region of interest" description="Disordered" evidence="8">
    <location>
        <begin position="206"/>
        <end position="333"/>
    </location>
</feature>
<dbReference type="CDD" id="cd12400">
    <property type="entry name" value="RRM_Nop6"/>
    <property type="match status" value="1"/>
</dbReference>
<feature type="compositionally biased region" description="Low complexity" evidence="8">
    <location>
        <begin position="251"/>
        <end position="260"/>
    </location>
</feature>
<dbReference type="HOGENOM" id="CLU_037639_1_1_1"/>
<dbReference type="InterPro" id="IPR012677">
    <property type="entry name" value="Nucleotide-bd_a/b_plait_sf"/>
</dbReference>
<evidence type="ECO:0000313" key="10">
    <source>
        <dbReference type="EMBL" id="EJT48792.1"/>
    </source>
</evidence>
<dbReference type="Proteomes" id="UP000002748">
    <property type="component" value="Unassembled WGS sequence"/>
</dbReference>
<sequence>MSAPLSKKQQKAQSFRAKQKAKRAAVPDLPEQDDDVEVSESADLASTSTSAKAKPSKAKAEPPVDEDEAYAPLPEKKKDDSADGEKAGGKKKRKRTDGDGTEDAEIEGYGKVQKHRRVTEPKPKKEVAQRFILFLGNIGFKTTKDEVAAHFKESVGRIPAVRLLTDKATGKSRGIAFLELANGNELQSALKQHHSILNGKRINVELTAGGGGKSEGRREKLKQRNERVSTQREKREKEAKEKEAKAKAAKGDQAGQAAEQPPIVGEMSNQGAKIGAGGGGGDAGWGAPVGEGYKMRGGRRVKVKPSGGPGGDRERRPQRPKWQPTGANAQPLA</sequence>